<accession>A0A6S7BVR8</accession>
<sequence>MIPCYRVSSPLGEIVLRAEDDFLTGLFFVGQKHFPTLSIVTVHQRLPTVIQQAREQLAEFFSGERRVFTVPFYLRGTAFQRLVWQELSAIPYGTIASYGAIAQRIGLASGAARAIGSASGKNPISIIVPCHRVISSTGDLAGYAGGIERKQALLVMERRGFPHVTSH</sequence>
<dbReference type="Pfam" id="PF02870">
    <property type="entry name" value="Methyltransf_1N"/>
    <property type="match status" value="1"/>
</dbReference>
<dbReference type="FunFam" id="1.10.10.10:FF:000214">
    <property type="entry name" value="Methylated-DNA--protein-cysteine methyltransferase"/>
    <property type="match status" value="1"/>
</dbReference>
<dbReference type="HAMAP" id="MF_00772">
    <property type="entry name" value="OGT"/>
    <property type="match status" value="1"/>
</dbReference>
<dbReference type="InterPro" id="IPR023546">
    <property type="entry name" value="MGMT"/>
</dbReference>
<gene>
    <name evidence="12" type="primary">ogt_3</name>
    <name evidence="12" type="ORF">LMG28614_05242</name>
</gene>
<dbReference type="PANTHER" id="PTHR10815">
    <property type="entry name" value="METHYLATED-DNA--PROTEIN-CYSTEINE METHYLTRANSFERASE"/>
    <property type="match status" value="1"/>
</dbReference>
<dbReference type="SUPFAM" id="SSF46767">
    <property type="entry name" value="Methylated DNA-protein cysteine methyltransferase, C-terminal domain"/>
    <property type="match status" value="1"/>
</dbReference>
<dbReference type="PROSITE" id="PS00374">
    <property type="entry name" value="MGMT"/>
    <property type="match status" value="1"/>
</dbReference>
<comment type="function">
    <text evidence="9">Involved in the cellular defense against the biological effects of O6-methylguanine (O6-MeG) and O4-methylthymine (O4-MeT) in DNA. Repairs the methylated nucleobase in DNA by stoichiometrically transferring the methyl group to a cysteine residue in the enzyme. This is a suicide reaction: the enzyme is irreversibly inactivated.</text>
</comment>
<dbReference type="Proteomes" id="UP000494365">
    <property type="component" value="Unassembled WGS sequence"/>
</dbReference>
<dbReference type="CDD" id="cd06445">
    <property type="entry name" value="ATase"/>
    <property type="match status" value="1"/>
</dbReference>
<dbReference type="Gene3D" id="3.30.160.70">
    <property type="entry name" value="Methylated DNA-protein cysteine methyltransferase domain"/>
    <property type="match status" value="1"/>
</dbReference>
<dbReference type="NCBIfam" id="TIGR00589">
    <property type="entry name" value="ogt"/>
    <property type="match status" value="1"/>
</dbReference>
<comment type="catalytic activity">
    <reaction evidence="1 9">
        <text>a 4-O-methyl-thymidine in DNA + L-cysteinyl-[protein] = a thymidine in DNA + S-methyl-L-cysteinyl-[protein]</text>
        <dbReference type="Rhea" id="RHEA:53428"/>
        <dbReference type="Rhea" id="RHEA-COMP:10131"/>
        <dbReference type="Rhea" id="RHEA-COMP:10132"/>
        <dbReference type="Rhea" id="RHEA-COMP:13555"/>
        <dbReference type="Rhea" id="RHEA-COMP:13556"/>
        <dbReference type="ChEBI" id="CHEBI:29950"/>
        <dbReference type="ChEBI" id="CHEBI:82612"/>
        <dbReference type="ChEBI" id="CHEBI:137386"/>
        <dbReference type="ChEBI" id="CHEBI:137387"/>
        <dbReference type="EC" id="2.1.1.63"/>
    </reaction>
</comment>
<evidence type="ECO:0000256" key="7">
    <source>
        <dbReference type="ARBA" id="ARBA00023204"/>
    </source>
</evidence>
<keyword evidence="13" id="KW-1185">Reference proteome</keyword>
<dbReference type="SUPFAM" id="SSF53155">
    <property type="entry name" value="Methylated DNA-protein cysteine methyltransferase domain"/>
    <property type="match status" value="1"/>
</dbReference>
<dbReference type="InterPro" id="IPR014048">
    <property type="entry name" value="MethylDNA_cys_MeTrfase_DNA-bd"/>
</dbReference>
<evidence type="ECO:0000256" key="1">
    <source>
        <dbReference type="ARBA" id="ARBA00001286"/>
    </source>
</evidence>
<feature type="active site" description="Nucleophile; methyl group acceptor" evidence="9">
    <location>
        <position position="130"/>
    </location>
</feature>
<evidence type="ECO:0000256" key="4">
    <source>
        <dbReference type="ARBA" id="ARBA00022603"/>
    </source>
</evidence>
<evidence type="ECO:0000313" key="13">
    <source>
        <dbReference type="Proteomes" id="UP000494365"/>
    </source>
</evidence>
<comment type="catalytic activity">
    <reaction evidence="8 9">
        <text>a 6-O-methyl-2'-deoxyguanosine in DNA + L-cysteinyl-[protein] = S-methyl-L-cysteinyl-[protein] + a 2'-deoxyguanosine in DNA</text>
        <dbReference type="Rhea" id="RHEA:24000"/>
        <dbReference type="Rhea" id="RHEA-COMP:10131"/>
        <dbReference type="Rhea" id="RHEA-COMP:10132"/>
        <dbReference type="Rhea" id="RHEA-COMP:11367"/>
        <dbReference type="Rhea" id="RHEA-COMP:11368"/>
        <dbReference type="ChEBI" id="CHEBI:29950"/>
        <dbReference type="ChEBI" id="CHEBI:82612"/>
        <dbReference type="ChEBI" id="CHEBI:85445"/>
        <dbReference type="ChEBI" id="CHEBI:85448"/>
        <dbReference type="EC" id="2.1.1.63"/>
    </reaction>
</comment>
<dbReference type="GO" id="GO:0005737">
    <property type="term" value="C:cytoplasm"/>
    <property type="evidence" value="ECO:0007669"/>
    <property type="project" value="UniProtKB-SubCell"/>
</dbReference>
<dbReference type="InterPro" id="IPR036631">
    <property type="entry name" value="MGMT_N_sf"/>
</dbReference>
<comment type="similarity">
    <text evidence="2 9">Belongs to the MGMT family.</text>
</comment>
<dbReference type="AlphaFoldDB" id="A0A6S7BVR8"/>
<evidence type="ECO:0000313" key="12">
    <source>
        <dbReference type="EMBL" id="CAB3800655.1"/>
    </source>
</evidence>
<comment type="subcellular location">
    <subcellularLocation>
        <location evidence="9">Cytoplasm</location>
    </subcellularLocation>
</comment>
<protein>
    <recommendedName>
        <fullName evidence="9">Methylated-DNA--protein-cysteine methyltransferase</fullName>
        <ecNumber evidence="9">2.1.1.63</ecNumber>
    </recommendedName>
    <alternativeName>
        <fullName evidence="9">6-O-methylguanine-DNA methyltransferase</fullName>
        <shortName evidence="9">MGMT</shortName>
    </alternativeName>
    <alternativeName>
        <fullName evidence="9">O-6-methylguanine-DNA-alkyltransferase</fullName>
    </alternativeName>
</protein>
<dbReference type="Gene3D" id="1.10.10.10">
    <property type="entry name" value="Winged helix-like DNA-binding domain superfamily/Winged helix DNA-binding domain"/>
    <property type="match status" value="1"/>
</dbReference>
<evidence type="ECO:0000256" key="8">
    <source>
        <dbReference type="ARBA" id="ARBA00049348"/>
    </source>
</evidence>
<keyword evidence="5 9" id="KW-0808">Transferase</keyword>
<dbReference type="Pfam" id="PF01035">
    <property type="entry name" value="DNA_binding_1"/>
    <property type="match status" value="1"/>
</dbReference>
<dbReference type="InterPro" id="IPR008332">
    <property type="entry name" value="MethylG_MeTrfase_N"/>
</dbReference>
<evidence type="ECO:0000259" key="10">
    <source>
        <dbReference type="Pfam" id="PF01035"/>
    </source>
</evidence>
<keyword evidence="7 9" id="KW-0234">DNA repair</keyword>
<dbReference type="GO" id="GO:0032259">
    <property type="term" value="P:methylation"/>
    <property type="evidence" value="ECO:0007669"/>
    <property type="project" value="UniProtKB-KW"/>
</dbReference>
<comment type="miscellaneous">
    <text evidence="9">This enzyme catalyzes only one turnover and therefore is not strictly catalytic. According to one definition, an enzyme is a biocatalyst that acts repeatedly and over many reaction cycles.</text>
</comment>
<dbReference type="RefSeq" id="WP_175152275.1">
    <property type="nucleotide sequence ID" value="NZ_CADIKK010000028.1"/>
</dbReference>
<dbReference type="GO" id="GO:0006307">
    <property type="term" value="P:DNA alkylation repair"/>
    <property type="evidence" value="ECO:0007669"/>
    <property type="project" value="UniProtKB-UniRule"/>
</dbReference>
<reference evidence="12 13" key="1">
    <citation type="submission" date="2020-04" db="EMBL/GenBank/DDBJ databases">
        <authorList>
            <person name="De Canck E."/>
        </authorList>
    </citation>
    <scope>NUCLEOTIDE SEQUENCE [LARGE SCALE GENOMIC DNA]</scope>
    <source>
        <strain evidence="12 13">LMG 28614</strain>
    </source>
</reference>
<proteinExistence type="inferred from homology"/>
<name>A0A6S7BVR8_9BURK</name>
<dbReference type="EMBL" id="CADIKK010000028">
    <property type="protein sequence ID" value="CAB3800655.1"/>
    <property type="molecule type" value="Genomic_DNA"/>
</dbReference>
<dbReference type="InterPro" id="IPR001497">
    <property type="entry name" value="MethylDNA_cys_MeTrfase_AS"/>
</dbReference>
<evidence type="ECO:0000256" key="9">
    <source>
        <dbReference type="HAMAP-Rule" id="MF_00772"/>
    </source>
</evidence>
<keyword evidence="6 9" id="KW-0227">DNA damage</keyword>
<keyword evidence="4 9" id="KW-0489">Methyltransferase</keyword>
<feature type="domain" description="Methylated-DNA-[protein]-cysteine S-methyltransferase DNA binding" evidence="10">
    <location>
        <begin position="78"/>
        <end position="158"/>
    </location>
</feature>
<dbReference type="InterPro" id="IPR036217">
    <property type="entry name" value="MethylDNA_cys_MeTrfase_DNAb"/>
</dbReference>
<evidence type="ECO:0000259" key="11">
    <source>
        <dbReference type="Pfam" id="PF02870"/>
    </source>
</evidence>
<evidence type="ECO:0000256" key="2">
    <source>
        <dbReference type="ARBA" id="ARBA00008711"/>
    </source>
</evidence>
<evidence type="ECO:0000256" key="5">
    <source>
        <dbReference type="ARBA" id="ARBA00022679"/>
    </source>
</evidence>
<dbReference type="InterPro" id="IPR036388">
    <property type="entry name" value="WH-like_DNA-bd_sf"/>
</dbReference>
<dbReference type="EC" id="2.1.1.63" evidence="9"/>
<dbReference type="PANTHER" id="PTHR10815:SF5">
    <property type="entry name" value="METHYLATED-DNA--PROTEIN-CYSTEINE METHYLTRANSFERASE"/>
    <property type="match status" value="1"/>
</dbReference>
<feature type="domain" description="Methylguanine DNA methyltransferase ribonuclease-like" evidence="11">
    <location>
        <begin position="8"/>
        <end position="72"/>
    </location>
</feature>
<evidence type="ECO:0000256" key="6">
    <source>
        <dbReference type="ARBA" id="ARBA00022763"/>
    </source>
</evidence>
<evidence type="ECO:0000256" key="3">
    <source>
        <dbReference type="ARBA" id="ARBA00022490"/>
    </source>
</evidence>
<organism evidence="12 13">
    <name type="scientific">Paraburkholderia ultramafica</name>
    <dbReference type="NCBI Taxonomy" id="1544867"/>
    <lineage>
        <taxon>Bacteria</taxon>
        <taxon>Pseudomonadati</taxon>
        <taxon>Pseudomonadota</taxon>
        <taxon>Betaproteobacteria</taxon>
        <taxon>Burkholderiales</taxon>
        <taxon>Burkholderiaceae</taxon>
        <taxon>Paraburkholderia</taxon>
    </lineage>
</organism>
<dbReference type="GO" id="GO:0003908">
    <property type="term" value="F:methylated-DNA-[protein]-cysteine S-methyltransferase activity"/>
    <property type="evidence" value="ECO:0007669"/>
    <property type="project" value="UniProtKB-UniRule"/>
</dbReference>
<keyword evidence="3 9" id="KW-0963">Cytoplasm</keyword>